<evidence type="ECO:0000256" key="11">
    <source>
        <dbReference type="RuleBase" id="RU004248"/>
    </source>
</evidence>
<dbReference type="Gene3D" id="2.60.120.10">
    <property type="entry name" value="Jelly Rolls"/>
    <property type="match status" value="2"/>
</dbReference>
<dbReference type="InterPro" id="IPR018050">
    <property type="entry name" value="Pmannose_isomerase-type1_CS"/>
</dbReference>
<reference evidence="14 15" key="1">
    <citation type="submission" date="2024-07" db="EMBL/GenBank/DDBJ databases">
        <title>Chromosome-level genome assembly of the water stick insect Ranatra chinensis (Heteroptera: Nepidae).</title>
        <authorList>
            <person name="Liu X."/>
        </authorList>
    </citation>
    <scope>NUCLEOTIDE SEQUENCE [LARGE SCALE GENOMIC DNA]</scope>
    <source>
        <strain evidence="14">Cailab_2021Rc</strain>
        <tissue evidence="14">Muscle</tissue>
    </source>
</reference>
<dbReference type="GO" id="GO:0004476">
    <property type="term" value="F:mannose-6-phosphate isomerase activity"/>
    <property type="evidence" value="ECO:0007669"/>
    <property type="project" value="UniProtKB-EC"/>
</dbReference>
<keyword evidence="6" id="KW-0479">Metal-binding</keyword>
<dbReference type="PROSITE" id="PS00966">
    <property type="entry name" value="PMI_I_2"/>
    <property type="match status" value="1"/>
</dbReference>
<evidence type="ECO:0000256" key="1">
    <source>
        <dbReference type="ARBA" id="ARBA00000757"/>
    </source>
</evidence>
<dbReference type="PRINTS" id="PR00714">
    <property type="entry name" value="MAN6PISMRASE"/>
</dbReference>
<feature type="domain" description="Phosphomannose isomerase type I catalytic" evidence="12">
    <location>
        <begin position="1"/>
        <end position="96"/>
    </location>
</feature>
<sequence>MGTHPNGPSTVVGGFGQTLSEWIKEQPSSKAGADSLPFLLKVLSVNKPLSIQAHPTKSHAVELNKQDADTYKDPNHKPELSVALSPFEALLGFRPVDQLKLFFKTVPELSEVIGEEAVGEFSKSEGDATDPLKTCFNNLMTAEQKKVETALHKLLKRADEETRKVQLAELVERLHEGYPGDVGVFGPYLFNYIQMRPGEAIYIPPNEPHAYLSGDCMECMACSDNVVRAGLTPKPKDVPTLVNMLTYLCESAESKIFSPENEDDYTVVFRPPVEDFALARINVRCRYTANS</sequence>
<dbReference type="GO" id="GO:0046872">
    <property type="term" value="F:metal ion binding"/>
    <property type="evidence" value="ECO:0007669"/>
    <property type="project" value="UniProtKB-KW"/>
</dbReference>
<evidence type="ECO:0000313" key="14">
    <source>
        <dbReference type="EMBL" id="KAL1115905.1"/>
    </source>
</evidence>
<evidence type="ECO:0000259" key="12">
    <source>
        <dbReference type="Pfam" id="PF20511"/>
    </source>
</evidence>
<evidence type="ECO:0000256" key="10">
    <source>
        <dbReference type="ARBA" id="ARBA00030762"/>
    </source>
</evidence>
<dbReference type="AlphaFoldDB" id="A0ABD0XZ25"/>
<dbReference type="NCBIfam" id="TIGR00218">
    <property type="entry name" value="manA"/>
    <property type="match status" value="1"/>
</dbReference>
<dbReference type="InterPro" id="IPR011051">
    <property type="entry name" value="RmlC_Cupin_sf"/>
</dbReference>
<dbReference type="PANTHER" id="PTHR10309">
    <property type="entry name" value="MANNOSE-6-PHOSPHATE ISOMERASE"/>
    <property type="match status" value="1"/>
</dbReference>
<comment type="caution">
    <text evidence="14">The sequence shown here is derived from an EMBL/GenBank/DDBJ whole genome shotgun (WGS) entry which is preliminary data.</text>
</comment>
<organism evidence="14 15">
    <name type="scientific">Ranatra chinensis</name>
    <dbReference type="NCBI Taxonomy" id="642074"/>
    <lineage>
        <taxon>Eukaryota</taxon>
        <taxon>Metazoa</taxon>
        <taxon>Ecdysozoa</taxon>
        <taxon>Arthropoda</taxon>
        <taxon>Hexapoda</taxon>
        <taxon>Insecta</taxon>
        <taxon>Pterygota</taxon>
        <taxon>Neoptera</taxon>
        <taxon>Paraneoptera</taxon>
        <taxon>Hemiptera</taxon>
        <taxon>Heteroptera</taxon>
        <taxon>Panheteroptera</taxon>
        <taxon>Nepomorpha</taxon>
        <taxon>Nepidae</taxon>
        <taxon>Ranatrinae</taxon>
        <taxon>Ranatra</taxon>
    </lineage>
</organism>
<dbReference type="Pfam" id="PF20512">
    <property type="entry name" value="PMI_typeI_hel"/>
    <property type="match status" value="1"/>
</dbReference>
<dbReference type="InterPro" id="IPR016305">
    <property type="entry name" value="Mannose-6-P_Isomerase"/>
</dbReference>
<comment type="pathway">
    <text evidence="3 11">Nucleotide-sugar biosynthesis; GDP-alpha-D-mannose biosynthesis; alpha-D-mannose 1-phosphate from D-fructose 6-phosphate: step 1/2.</text>
</comment>
<comment type="cofactor">
    <cofactor evidence="2">
        <name>Zn(2+)</name>
        <dbReference type="ChEBI" id="CHEBI:29105"/>
    </cofactor>
</comment>
<evidence type="ECO:0000256" key="7">
    <source>
        <dbReference type="ARBA" id="ARBA00022833"/>
    </source>
</evidence>
<dbReference type="EC" id="5.3.1.8" evidence="5"/>
<evidence type="ECO:0000259" key="13">
    <source>
        <dbReference type="Pfam" id="PF20512"/>
    </source>
</evidence>
<dbReference type="InterPro" id="IPR001250">
    <property type="entry name" value="Man6P_Isoase-1"/>
</dbReference>
<dbReference type="PANTHER" id="PTHR10309:SF0">
    <property type="entry name" value="MANNOSE-6-PHOSPHATE ISOMERASE"/>
    <property type="match status" value="1"/>
</dbReference>
<dbReference type="Pfam" id="PF20511">
    <property type="entry name" value="PMI_typeI_cat"/>
    <property type="match status" value="1"/>
</dbReference>
<accession>A0ABD0XZ25</accession>
<evidence type="ECO:0000256" key="2">
    <source>
        <dbReference type="ARBA" id="ARBA00001947"/>
    </source>
</evidence>
<dbReference type="InterPro" id="IPR014710">
    <property type="entry name" value="RmlC-like_jellyroll"/>
</dbReference>
<dbReference type="PROSITE" id="PS00965">
    <property type="entry name" value="PMI_I_1"/>
    <property type="match status" value="1"/>
</dbReference>
<keyword evidence="7" id="KW-0862">Zinc</keyword>
<evidence type="ECO:0000313" key="15">
    <source>
        <dbReference type="Proteomes" id="UP001558652"/>
    </source>
</evidence>
<evidence type="ECO:0000256" key="6">
    <source>
        <dbReference type="ARBA" id="ARBA00022723"/>
    </source>
</evidence>
<keyword evidence="8" id="KW-0413">Isomerase</keyword>
<gene>
    <name evidence="14" type="ORF">AAG570_006194</name>
</gene>
<dbReference type="CDD" id="cd07011">
    <property type="entry name" value="cupin_PMI_type_I_N"/>
    <property type="match status" value="1"/>
</dbReference>
<evidence type="ECO:0000256" key="8">
    <source>
        <dbReference type="ARBA" id="ARBA00023235"/>
    </source>
</evidence>
<evidence type="ECO:0000256" key="3">
    <source>
        <dbReference type="ARBA" id="ARBA00004666"/>
    </source>
</evidence>
<dbReference type="InterPro" id="IPR046457">
    <property type="entry name" value="PMI_typeI_cat"/>
</dbReference>
<comment type="catalytic activity">
    <reaction evidence="1">
        <text>D-mannose 6-phosphate = D-fructose 6-phosphate</text>
        <dbReference type="Rhea" id="RHEA:12356"/>
        <dbReference type="ChEBI" id="CHEBI:58735"/>
        <dbReference type="ChEBI" id="CHEBI:61527"/>
        <dbReference type="EC" id="5.3.1.8"/>
    </reaction>
</comment>
<evidence type="ECO:0000256" key="9">
    <source>
        <dbReference type="ARBA" id="ARBA00029741"/>
    </source>
</evidence>
<protein>
    <recommendedName>
        <fullName evidence="5">mannose-6-phosphate isomerase</fullName>
        <ecNumber evidence="5">5.3.1.8</ecNumber>
    </recommendedName>
    <alternativeName>
        <fullName evidence="9">Phosphohexomutase</fullName>
    </alternativeName>
    <alternativeName>
        <fullName evidence="10">Phosphomannose isomerase</fullName>
    </alternativeName>
</protein>
<dbReference type="SUPFAM" id="SSF51182">
    <property type="entry name" value="RmlC-like cupins"/>
    <property type="match status" value="1"/>
</dbReference>
<comment type="similarity">
    <text evidence="4">Belongs to the mannose-6-phosphate isomerase type 1 family.</text>
</comment>
<proteinExistence type="inferred from homology"/>
<dbReference type="InterPro" id="IPR046458">
    <property type="entry name" value="PMI_typeI_hel"/>
</dbReference>
<name>A0ABD0XZ25_9HEMI</name>
<dbReference type="EMBL" id="JBFDAA010000019">
    <property type="protein sequence ID" value="KAL1115905.1"/>
    <property type="molecule type" value="Genomic_DNA"/>
</dbReference>
<evidence type="ECO:0000256" key="5">
    <source>
        <dbReference type="ARBA" id="ARBA00011956"/>
    </source>
</evidence>
<keyword evidence="15" id="KW-1185">Reference proteome</keyword>
<feature type="domain" description="Phosphomannose isomerase type I helical insertion" evidence="13">
    <location>
        <begin position="122"/>
        <end position="189"/>
    </location>
</feature>
<dbReference type="Proteomes" id="UP001558652">
    <property type="component" value="Unassembled WGS sequence"/>
</dbReference>
<evidence type="ECO:0000256" key="4">
    <source>
        <dbReference type="ARBA" id="ARBA00010772"/>
    </source>
</evidence>